<reference evidence="2" key="1">
    <citation type="submission" date="2019-09" db="EMBL/GenBank/DDBJ databases">
        <authorList>
            <person name="Teo W.F.A."/>
            <person name="Duangmal K."/>
        </authorList>
    </citation>
    <scope>NUCLEOTIDE SEQUENCE [LARGE SCALE GENOMIC DNA]</scope>
    <source>
        <strain evidence="2">K81G1</strain>
    </source>
</reference>
<keyword evidence="1" id="KW-0472">Membrane</keyword>
<sequence length="255" mass="28031">MGKLSERSQTFVVWWALAMTATYGLVLGFLFHMIPPPSPSLGAQAVADFYRTHSTEIRIGATICGWVSAFMLPLSTVIATQMRREEKGRIWSNLTLVGGALMSLFLVLPTIFWGVAAFTPTRPPEITLLMHELGMLTLVTTDQFYVFMWVAVAVICFKTSNVRHSAFPRWFGYLTAWIAIMFEAGAISFIPRAGAFAWDGLFVFWFPLTLFGVWIAAQAFLLLRALKGQRLESAQAPVSVASTGPAGLSPVAGQA</sequence>
<evidence type="ECO:0000313" key="2">
    <source>
        <dbReference type="EMBL" id="KAA9160567.1"/>
    </source>
</evidence>
<feature type="transmembrane region" description="Helical" evidence="1">
    <location>
        <begin position="135"/>
        <end position="158"/>
    </location>
</feature>
<dbReference type="AlphaFoldDB" id="A0A5N0V2B4"/>
<feature type="transmembrane region" description="Helical" evidence="1">
    <location>
        <begin position="202"/>
        <end position="223"/>
    </location>
</feature>
<keyword evidence="1" id="KW-0812">Transmembrane</keyword>
<feature type="transmembrane region" description="Helical" evidence="1">
    <location>
        <begin position="59"/>
        <end position="79"/>
    </location>
</feature>
<evidence type="ECO:0008006" key="4">
    <source>
        <dbReference type="Google" id="ProtNLM"/>
    </source>
</evidence>
<name>A0A5N0V2B4_9PSEU</name>
<feature type="transmembrane region" description="Helical" evidence="1">
    <location>
        <begin position="170"/>
        <end position="190"/>
    </location>
</feature>
<dbReference type="EMBL" id="VMNW02000021">
    <property type="protein sequence ID" value="KAA9160567.1"/>
    <property type="molecule type" value="Genomic_DNA"/>
</dbReference>
<feature type="transmembrane region" description="Helical" evidence="1">
    <location>
        <begin position="12"/>
        <end position="34"/>
    </location>
</feature>
<accession>A0A5N0V2B4</accession>
<keyword evidence="1" id="KW-1133">Transmembrane helix</keyword>
<proteinExistence type="predicted"/>
<evidence type="ECO:0000313" key="3">
    <source>
        <dbReference type="Proteomes" id="UP000319769"/>
    </source>
</evidence>
<feature type="transmembrane region" description="Helical" evidence="1">
    <location>
        <begin position="91"/>
        <end position="115"/>
    </location>
</feature>
<gene>
    <name evidence="2" type="ORF">FPZ12_016650</name>
</gene>
<evidence type="ECO:0000256" key="1">
    <source>
        <dbReference type="SAM" id="Phobius"/>
    </source>
</evidence>
<protein>
    <recommendedName>
        <fullName evidence="4">DUF4386 domain-containing protein</fullName>
    </recommendedName>
</protein>
<dbReference type="Proteomes" id="UP000319769">
    <property type="component" value="Unassembled WGS sequence"/>
</dbReference>
<organism evidence="2 3">
    <name type="scientific">Amycolatopsis acidicola</name>
    <dbReference type="NCBI Taxonomy" id="2596893"/>
    <lineage>
        <taxon>Bacteria</taxon>
        <taxon>Bacillati</taxon>
        <taxon>Actinomycetota</taxon>
        <taxon>Actinomycetes</taxon>
        <taxon>Pseudonocardiales</taxon>
        <taxon>Pseudonocardiaceae</taxon>
        <taxon>Amycolatopsis</taxon>
    </lineage>
</organism>
<comment type="caution">
    <text evidence="2">The sequence shown here is derived from an EMBL/GenBank/DDBJ whole genome shotgun (WGS) entry which is preliminary data.</text>
</comment>
<dbReference type="OrthoDB" id="4689187at2"/>
<keyword evidence="3" id="KW-1185">Reference proteome</keyword>